<dbReference type="InterPro" id="IPR036388">
    <property type="entry name" value="WH-like_DNA-bd_sf"/>
</dbReference>
<reference evidence="6 7" key="1">
    <citation type="submission" date="2023-10" db="EMBL/GenBank/DDBJ databases">
        <authorList>
            <person name="Venkata Ramana C."/>
            <person name="Sasikala C."/>
            <person name="Dhurka M."/>
        </authorList>
    </citation>
    <scope>NUCLEOTIDE SEQUENCE [LARGE SCALE GENOMIC DNA]</scope>
    <source>
        <strain evidence="6 7">KCTC 32151</strain>
    </source>
</reference>
<evidence type="ECO:0000259" key="5">
    <source>
        <dbReference type="PROSITE" id="PS51078"/>
    </source>
</evidence>
<dbReference type="PROSITE" id="PS51078">
    <property type="entry name" value="ICLR_ED"/>
    <property type="match status" value="1"/>
</dbReference>
<dbReference type="Proteomes" id="UP001185659">
    <property type="component" value="Unassembled WGS sequence"/>
</dbReference>
<dbReference type="RefSeq" id="WP_317561798.1">
    <property type="nucleotide sequence ID" value="NZ_JAWLIP010000006.1"/>
</dbReference>
<keyword evidence="2" id="KW-0238">DNA-binding</keyword>
<dbReference type="PANTHER" id="PTHR30136">
    <property type="entry name" value="HELIX-TURN-HELIX TRANSCRIPTIONAL REGULATOR, ICLR FAMILY"/>
    <property type="match status" value="1"/>
</dbReference>
<dbReference type="PANTHER" id="PTHR30136:SF35">
    <property type="entry name" value="HTH-TYPE TRANSCRIPTIONAL REGULATOR RV1719"/>
    <property type="match status" value="1"/>
</dbReference>
<dbReference type="Pfam" id="PF09339">
    <property type="entry name" value="HTH_IclR"/>
    <property type="match status" value="1"/>
</dbReference>
<dbReference type="InterPro" id="IPR050707">
    <property type="entry name" value="HTH_MetabolicPath_Reg"/>
</dbReference>
<dbReference type="PROSITE" id="PS51077">
    <property type="entry name" value="HTH_ICLR"/>
    <property type="match status" value="1"/>
</dbReference>
<dbReference type="InterPro" id="IPR005471">
    <property type="entry name" value="Tscrpt_reg_IclR_N"/>
</dbReference>
<proteinExistence type="predicted"/>
<dbReference type="EMBL" id="JAWLIP010000006">
    <property type="protein sequence ID" value="MDV6227565.1"/>
    <property type="molecule type" value="Genomic_DNA"/>
</dbReference>
<dbReference type="Gene3D" id="3.30.450.40">
    <property type="match status" value="1"/>
</dbReference>
<evidence type="ECO:0000313" key="7">
    <source>
        <dbReference type="Proteomes" id="UP001185659"/>
    </source>
</evidence>
<dbReference type="InterPro" id="IPR014757">
    <property type="entry name" value="Tscrpt_reg_IclR_C"/>
</dbReference>
<gene>
    <name evidence="6" type="ORF">R2G56_14790</name>
</gene>
<feature type="domain" description="HTH iclR-type" evidence="4">
    <location>
        <begin position="3"/>
        <end position="64"/>
    </location>
</feature>
<evidence type="ECO:0000256" key="1">
    <source>
        <dbReference type="ARBA" id="ARBA00023015"/>
    </source>
</evidence>
<evidence type="ECO:0000256" key="2">
    <source>
        <dbReference type="ARBA" id="ARBA00023125"/>
    </source>
</evidence>
<keyword evidence="7" id="KW-1185">Reference proteome</keyword>
<keyword evidence="1" id="KW-0805">Transcription regulation</keyword>
<sequence length="253" mass="26899">MSGRGAERILLLLEWMARQEGAVSFSDAVAALELPKSSALGLLRMLVDLGYAAREDDGRYRLCRLPGEPDDAHQAWGTLARLTDAVLHTAVHEAGESGFLAVLDEDDRVRYISKLMPEREIRYDRDITVSRRAHQVTSGIVLLTGLSAGRLAAYAARAAEEAGDPDLREAILSKVEDARAAGHAVNLRGVVEGAAGVAAPVLDADGCVRAALNIAGPADRMAANIDQVIAVTCESAAQATAALTAFRHRLPAR</sequence>
<dbReference type="SUPFAM" id="SSF55781">
    <property type="entry name" value="GAF domain-like"/>
    <property type="match status" value="1"/>
</dbReference>
<dbReference type="SUPFAM" id="SSF46785">
    <property type="entry name" value="Winged helix' DNA-binding domain"/>
    <property type="match status" value="1"/>
</dbReference>
<dbReference type="Pfam" id="PF01614">
    <property type="entry name" value="IclR_C"/>
    <property type="match status" value="1"/>
</dbReference>
<accession>A0ABU4AMV8</accession>
<dbReference type="Gene3D" id="1.10.10.10">
    <property type="entry name" value="Winged helix-like DNA-binding domain superfamily/Winged helix DNA-binding domain"/>
    <property type="match status" value="1"/>
</dbReference>
<protein>
    <submittedName>
        <fullName evidence="6">Helix-turn-helix domain-containing protein</fullName>
    </submittedName>
</protein>
<organism evidence="6 7">
    <name type="scientific">Nitratireductor aquimarinus</name>
    <dbReference type="NCBI Taxonomy" id="889300"/>
    <lineage>
        <taxon>Bacteria</taxon>
        <taxon>Pseudomonadati</taxon>
        <taxon>Pseudomonadota</taxon>
        <taxon>Alphaproteobacteria</taxon>
        <taxon>Hyphomicrobiales</taxon>
        <taxon>Phyllobacteriaceae</taxon>
        <taxon>Nitratireductor</taxon>
    </lineage>
</organism>
<evidence type="ECO:0000259" key="4">
    <source>
        <dbReference type="PROSITE" id="PS51077"/>
    </source>
</evidence>
<evidence type="ECO:0000313" key="6">
    <source>
        <dbReference type="EMBL" id="MDV6227565.1"/>
    </source>
</evidence>
<keyword evidence="3" id="KW-0804">Transcription</keyword>
<feature type="domain" description="IclR-ED" evidence="5">
    <location>
        <begin position="61"/>
        <end position="252"/>
    </location>
</feature>
<dbReference type="InterPro" id="IPR036390">
    <property type="entry name" value="WH_DNA-bd_sf"/>
</dbReference>
<evidence type="ECO:0000256" key="3">
    <source>
        <dbReference type="ARBA" id="ARBA00023163"/>
    </source>
</evidence>
<name>A0ABU4AMV8_9HYPH</name>
<comment type="caution">
    <text evidence="6">The sequence shown here is derived from an EMBL/GenBank/DDBJ whole genome shotgun (WGS) entry which is preliminary data.</text>
</comment>
<dbReference type="InterPro" id="IPR029016">
    <property type="entry name" value="GAF-like_dom_sf"/>
</dbReference>